<reference evidence="6" key="1">
    <citation type="journal article" date="2019" name="Int. J. Syst. Evol. Microbiol.">
        <title>The Global Catalogue of Microorganisms (GCM) 10K type strain sequencing project: providing services to taxonomists for standard genome sequencing and annotation.</title>
        <authorList>
            <consortium name="The Broad Institute Genomics Platform"/>
            <consortium name="The Broad Institute Genome Sequencing Center for Infectious Disease"/>
            <person name="Wu L."/>
            <person name="Ma J."/>
        </authorList>
    </citation>
    <scope>NUCLEOTIDE SEQUENCE [LARGE SCALE GENOMIC DNA]</scope>
    <source>
        <strain evidence="6">CGMCC 4.7241</strain>
    </source>
</reference>
<dbReference type="PANTHER" id="PTHR43537:SF45">
    <property type="entry name" value="GNTR FAMILY REGULATORY PROTEIN"/>
    <property type="match status" value="1"/>
</dbReference>
<evidence type="ECO:0000313" key="6">
    <source>
        <dbReference type="Proteomes" id="UP001595699"/>
    </source>
</evidence>
<feature type="domain" description="HTH gntR-type" evidence="4">
    <location>
        <begin position="14"/>
        <end position="81"/>
    </location>
</feature>
<keyword evidence="1" id="KW-0805">Transcription regulation</keyword>
<evidence type="ECO:0000259" key="4">
    <source>
        <dbReference type="PROSITE" id="PS50949"/>
    </source>
</evidence>
<dbReference type="SUPFAM" id="SSF46785">
    <property type="entry name" value="Winged helix' DNA-binding domain"/>
    <property type="match status" value="1"/>
</dbReference>
<dbReference type="Gene3D" id="1.10.10.10">
    <property type="entry name" value="Winged helix-like DNA-binding domain superfamily/Winged helix DNA-binding domain"/>
    <property type="match status" value="1"/>
</dbReference>
<dbReference type="Pfam" id="PF07729">
    <property type="entry name" value="FCD"/>
    <property type="match status" value="1"/>
</dbReference>
<dbReference type="Pfam" id="PF00392">
    <property type="entry name" value="GntR"/>
    <property type="match status" value="1"/>
</dbReference>
<dbReference type="PROSITE" id="PS50949">
    <property type="entry name" value="HTH_GNTR"/>
    <property type="match status" value="1"/>
</dbReference>
<keyword evidence="2" id="KW-0238">DNA-binding</keyword>
<accession>A0ABV7YAF4</accession>
<proteinExistence type="predicted"/>
<dbReference type="PANTHER" id="PTHR43537">
    <property type="entry name" value="TRANSCRIPTIONAL REGULATOR, GNTR FAMILY"/>
    <property type="match status" value="1"/>
</dbReference>
<dbReference type="CDD" id="cd07377">
    <property type="entry name" value="WHTH_GntR"/>
    <property type="match status" value="1"/>
</dbReference>
<dbReference type="SUPFAM" id="SSF48008">
    <property type="entry name" value="GntR ligand-binding domain-like"/>
    <property type="match status" value="1"/>
</dbReference>
<dbReference type="EMBL" id="JBHRZH010000011">
    <property type="protein sequence ID" value="MFC3761887.1"/>
    <property type="molecule type" value="Genomic_DNA"/>
</dbReference>
<evidence type="ECO:0000256" key="2">
    <source>
        <dbReference type="ARBA" id="ARBA00023125"/>
    </source>
</evidence>
<dbReference type="SMART" id="SM00895">
    <property type="entry name" value="FCD"/>
    <property type="match status" value="1"/>
</dbReference>
<gene>
    <name evidence="5" type="ORF">ACFOUW_13680</name>
</gene>
<comment type="caution">
    <text evidence="5">The sequence shown here is derived from an EMBL/GenBank/DDBJ whole genome shotgun (WGS) entry which is preliminary data.</text>
</comment>
<dbReference type="RefSeq" id="WP_205121402.1">
    <property type="nucleotide sequence ID" value="NZ_JAFBCM010000001.1"/>
</dbReference>
<keyword evidence="3" id="KW-0804">Transcription</keyword>
<dbReference type="SMART" id="SM00345">
    <property type="entry name" value="HTH_GNTR"/>
    <property type="match status" value="1"/>
</dbReference>
<dbReference type="InterPro" id="IPR011711">
    <property type="entry name" value="GntR_C"/>
</dbReference>
<protein>
    <submittedName>
        <fullName evidence="5">GntR family transcriptional regulator</fullName>
    </submittedName>
</protein>
<evidence type="ECO:0000256" key="1">
    <source>
        <dbReference type="ARBA" id="ARBA00023015"/>
    </source>
</evidence>
<evidence type="ECO:0000256" key="3">
    <source>
        <dbReference type="ARBA" id="ARBA00023163"/>
    </source>
</evidence>
<dbReference type="Gene3D" id="1.20.120.530">
    <property type="entry name" value="GntR ligand-binding domain-like"/>
    <property type="match status" value="1"/>
</dbReference>
<sequence>MSSTDAMEHPGPPMSKTAYVLDRMRGEIASGAIIPGESLKQTDLAARYGVSPTPVREALRLLQAEGTISYSPHRGATVAGMSAERVRDLYLLRATMESLATRLAVERLADDSGTLELVQKLHRELSRGRTKLSGGELAQLNKTLHFAIYSSGSTIVAEHINSLWRLIPPTVTMWDQPRITKVLVAQHAKIIEAFASRDAAAAADLMSDHVMTAARFREQQLTH</sequence>
<name>A0ABV7YAF4_9ACTN</name>
<dbReference type="InterPro" id="IPR036388">
    <property type="entry name" value="WH-like_DNA-bd_sf"/>
</dbReference>
<dbReference type="InterPro" id="IPR008920">
    <property type="entry name" value="TF_FadR/GntR_C"/>
</dbReference>
<dbReference type="InterPro" id="IPR036390">
    <property type="entry name" value="WH_DNA-bd_sf"/>
</dbReference>
<dbReference type="Proteomes" id="UP001595699">
    <property type="component" value="Unassembled WGS sequence"/>
</dbReference>
<organism evidence="5 6">
    <name type="scientific">Tenggerimyces flavus</name>
    <dbReference type="NCBI Taxonomy" id="1708749"/>
    <lineage>
        <taxon>Bacteria</taxon>
        <taxon>Bacillati</taxon>
        <taxon>Actinomycetota</taxon>
        <taxon>Actinomycetes</taxon>
        <taxon>Propionibacteriales</taxon>
        <taxon>Nocardioidaceae</taxon>
        <taxon>Tenggerimyces</taxon>
    </lineage>
</organism>
<dbReference type="InterPro" id="IPR000524">
    <property type="entry name" value="Tscrpt_reg_HTH_GntR"/>
</dbReference>
<keyword evidence="6" id="KW-1185">Reference proteome</keyword>
<evidence type="ECO:0000313" key="5">
    <source>
        <dbReference type="EMBL" id="MFC3761887.1"/>
    </source>
</evidence>